<gene>
    <name evidence="8" type="ORF">SAMN02745163_03419</name>
</gene>
<dbReference type="Proteomes" id="UP000184310">
    <property type="component" value="Unassembled WGS sequence"/>
</dbReference>
<dbReference type="InterPro" id="IPR010383">
    <property type="entry name" value="Glyco_hydrolase_94_b-supersand"/>
</dbReference>
<keyword evidence="3" id="KW-0175">Coiled coil</keyword>
<dbReference type="InterPro" id="IPR008928">
    <property type="entry name" value="6-hairpin_glycosidase_sf"/>
</dbReference>
<feature type="domain" description="Glycosyl hydrolase 94 catalytic" evidence="7">
    <location>
        <begin position="2294"/>
        <end position="2718"/>
    </location>
</feature>
<dbReference type="RefSeq" id="WP_072990675.1">
    <property type="nucleotide sequence ID" value="NZ_FQZB01000014.1"/>
</dbReference>
<feature type="domain" description="Glycoamylase-like" evidence="6">
    <location>
        <begin position="1220"/>
        <end position="1432"/>
    </location>
</feature>
<feature type="transmembrane region" description="Helical" evidence="4">
    <location>
        <begin position="882"/>
        <end position="902"/>
    </location>
</feature>
<keyword evidence="4" id="KW-0812">Transmembrane</keyword>
<dbReference type="Gene3D" id="2.60.420.10">
    <property type="entry name" value="Maltose phosphorylase, domain 3"/>
    <property type="match status" value="1"/>
</dbReference>
<dbReference type="InterPro" id="IPR033432">
    <property type="entry name" value="GH94_catalytic"/>
</dbReference>
<evidence type="ECO:0000256" key="3">
    <source>
        <dbReference type="SAM" id="Coils"/>
    </source>
</evidence>
<dbReference type="GO" id="GO:0030246">
    <property type="term" value="F:carbohydrate binding"/>
    <property type="evidence" value="ECO:0007669"/>
    <property type="project" value="InterPro"/>
</dbReference>
<dbReference type="CDD" id="cd11756">
    <property type="entry name" value="GH94N_ChvB_NdvB_1_like"/>
    <property type="match status" value="1"/>
</dbReference>
<dbReference type="InterPro" id="IPR019282">
    <property type="entry name" value="Glycoamylase-like_cons_dom"/>
</dbReference>
<keyword evidence="2" id="KW-0808">Transferase</keyword>
<reference evidence="8 9" key="1">
    <citation type="submission" date="2016-11" db="EMBL/GenBank/DDBJ databases">
        <authorList>
            <person name="Jaros S."/>
            <person name="Januszkiewicz K."/>
            <person name="Wedrychowicz H."/>
        </authorList>
    </citation>
    <scope>NUCLEOTIDE SEQUENCE [LARGE SCALE GENOMIC DNA]</scope>
    <source>
        <strain evidence="8 9">DSM 21758</strain>
    </source>
</reference>
<feature type="domain" description="Glycosyl hydrolase 94 supersandwich" evidence="5">
    <location>
        <begin position="1479"/>
        <end position="1747"/>
    </location>
</feature>
<dbReference type="Pfam" id="PF10091">
    <property type="entry name" value="Glycoamylase"/>
    <property type="match status" value="1"/>
</dbReference>
<dbReference type="InterPro" id="IPR037018">
    <property type="entry name" value="GH65_N"/>
</dbReference>
<sequence length="2792" mass="321192">MSVRQSINSRKIVLKALNFSYEKILNNYEFINSEARDRFEVVTAAEWLLDNIYLIEKEYKTIKKNMPYSYFENLPLAEVVVKTSNKDENQISWPRIYSLAHEYIEINEGKVDIEKLIIFINNYKNGDELTLGELWALPLMLRINIIEKLSIICEKLGYIQGEKKKADKIADILIEAYHSKKNTLDEVISSLNSTYEKLSPEIVEKLIRLLRDNSVNDESIYEWITSKVDAEGIKDAVYLEHKHEGKLQVSIGRYITSLRTISSCEWKFVFAKISKVEKLLKEDPSGIYNKMDFETKDHYRHNIEVLAKRINISEVELTKKILSLCTLSKGLKDEEYKSHVGYYIIDDGVDEIKKSFGALSRKDKFFTSNVDAGLYITLILLATLFVEAIIGFWIYGINGPIAWWKWVLLALILFVPISEAVTALVNWSTGKLIKPSFIPKLDLSKGIGKENKTIVVIPAMVQNETKVVNLMEKLETYYISNKDQNIYFAILADFKDSDVEKNLLDEVINRRGIKEAERLNEKYGYSRNPHFYFFNRVRKFNESENTWMGWERKRGKLMEFMALLKGEMNSYNIKSYSIENLKDAKYIITLDEDTRLSLDTGKRLIGAMGHILNRGVMDKQGKVIRGYGIMQPKISVDVEAKNKTLFSKVFSGETGIDIYTTAVSDTYQDLFGEGIFTGKGIIDIDLFYNTLKDKIPENRVLSHDLLEGAYTRCALVTDIELIDGYPAFYKASAERLHRWVRGDWQLLPWINSKDLNTLSKWKIFDNLRRSLLAPSIVICMYVFAMVYSNVLNLSFIALVAVAIPILFNITDLVVTPKNIFIGSFKTLRQIFYIISFIPNQCKDMLDAIFTTLYRLIISKRNMLKWKTAEEVEKSHKPGLSSYIRFMWVGSVIGLGLLIISFVKGLELGIINIPISLLWIFSPFIANEISKPIQQETIVIEKDDINFIRNISRRTWAYYEDFVNKENNYLAADNYQSNPNNGLACRTSPTNIGMGLMSNIVAYDLGYIHISEVIERLKQELDSIDSLQKYHGHLLNWYDTKTKNPLHPRYVSTVDSGNLVSYLWVIREALRDSLKSNIRSKKNYVALLDTLDLVKEELNQEFFEDERTKINETDEDVVTINILNSILEKIKSIEENYEKENIYWTNKLKKECENKLLQVNRYKDKELKVYEIEELNKEINLLINRLDLMVKETDFTVLYNEDMELFSIGYDMENDTLGNSYYDLLASEARTASFVSIAKGDINKDHWFKLGRAMTNTFSLNSLVSWSGTMFEYFMPPLIMKSYKNTLLDTTYRSVIKAQKNYAEKRKIPWGISESAFYHFDISMNYQYKAFGIPGIGLKRGLVDELVVAPYASVMALSFAPNDVIGNLKEFKKMGMLGRYGFYEAIDFTEERIPKGKDKAVVECFMVHHEGMSFMALDNFLNDNILQKRFHSIVEVKAYEVLLQERTKREITFSRENQIDLPEKKPQTDVMFERNYPFITESPNVLALSNGVYSTVLTNSGCGYSKKDEMMIYRWREDVVQEGYGNFIYIKNLNSNEYWSNTFEPTRVTPDEEDVKFVLNKGEFYRKDGNIETTTEIGVSDEDNLEVRKLTLKNNSSSNRCLELTSYMEVTLATYSSDVVHPTFSNLFIITEYDEHNKVILANRRPRAKGQKKPFVFQTAFIEGELVGSLSYETSRVNFIGRNRDLINPRAMDNDATLQNTQGIVLDPIIALRARVNIPAESKVTVSFITGIADDREEAVSIANKAKHETYIDSVFKGSKERTLIELKYMGIKTFQANLYQSIASNILFLSPLRKERSSYIEEINKHQCDLWSYGISGDLPIVLLLIDSVENIDLVRNLISLHVYLRNKGIKYDLVIYNDEETSYHNPVQGGITEVINGSLDRENWNKPGGIFLHSKTTMSAEIRDFIIAISRLVFYAENGSLLEQSGIKLNKDSDEDFDVSDRHKELKDKNKISKKTFNETSANRNKRSHVDEQSIINEASNSEFNTYEFDSIKQELDYFNGYGGFTKDNTYKIILRDGEQTPAPWVNVISNNNFGFHISESGASYTWQGNSRENKITSWSNDWIRDTLGEALYIRDDKQKKSFSITPKPLRDNGEYIIEHGFGYSNFTHKVDGIKGDLTCFCPMDESVKYYIVKLENLLDEERELTAFYYADLVLGVVKEHSESYISTHIENEEKFIWGHNPYSKFFGKGKAYLKIVGGENESFTGDRLEFLGRENTVNYPLALNEDELSNVSGGGIPSCLATATKIKLKKGETKTIVVVLGQNENLDKIKQIIQNSNDINYIEEELKRTKKYWNDFLGSIKVKTPDKSMDHMLNGWLMYQNLSCRFWSRTAFYQSGGAYGFRDQLQDSLSLGLLNSEFTRSQILTNAARQYEEGDVQHWWHPVVNSGIRTRFSDDLLWMPYAVGEYIRRTGDYSILEERMPYLKDSPLEDGEDERYTIVDETREDGTIYDHCIRALNKGLNFGIHNIPLMGSGDWNDGMSTVGNEGKGESVWLGWFLYDILEKFKSICSYKEDKESLEKYEELQVFLQENLEKNAWDGGWYRRAYFDDGTPLGSVQNDECSIDSLSQSWSIISGAGKPSRVKEAMEAVETNLVKEDLGLILLLAPPFNNSKLEPGYIKGYVPGVRENGGQYTHAAVWVIMAFAKLGLGDKALKYYNMINPINHTSSELQAKKYKVEPYVIAADVYIKEPHAGRGGWSWYTGAAGWFYKVGIEDILGLRTHYGKGFNVTPCIPNSWEGFEINYKYKGAEYNIKVENSYKGTKKEIYLDGVPFEGEYIPYGTNEKYDVLVKV</sequence>
<dbReference type="InterPro" id="IPR012341">
    <property type="entry name" value="6hp_glycosidase-like_sf"/>
</dbReference>
<dbReference type="Gene3D" id="1.50.10.140">
    <property type="match status" value="2"/>
</dbReference>
<dbReference type="SMART" id="SM01068">
    <property type="entry name" value="CBM_X"/>
    <property type="match status" value="2"/>
</dbReference>
<evidence type="ECO:0000313" key="8">
    <source>
        <dbReference type="EMBL" id="SHK20211.1"/>
    </source>
</evidence>
<evidence type="ECO:0000256" key="2">
    <source>
        <dbReference type="ARBA" id="ARBA00022679"/>
    </source>
</evidence>
<evidence type="ECO:0000259" key="6">
    <source>
        <dbReference type="Pfam" id="PF10091"/>
    </source>
</evidence>
<feature type="transmembrane region" description="Helical" evidence="4">
    <location>
        <begin position="908"/>
        <end position="925"/>
    </location>
</feature>
<dbReference type="Gene3D" id="2.70.98.40">
    <property type="entry name" value="Glycoside hydrolase, family 65, N-terminal domain"/>
    <property type="match status" value="2"/>
</dbReference>
<name>A0A1M6QIY7_9CLOT</name>
<dbReference type="SUPFAM" id="SSF48208">
    <property type="entry name" value="Six-hairpin glycosidases"/>
    <property type="match status" value="1"/>
</dbReference>
<evidence type="ECO:0000259" key="5">
    <source>
        <dbReference type="Pfam" id="PF06165"/>
    </source>
</evidence>
<keyword evidence="4" id="KW-0472">Membrane</keyword>
<feature type="domain" description="Glycosyl hydrolase 94 supersandwich" evidence="5">
    <location>
        <begin position="2011"/>
        <end position="2278"/>
    </location>
</feature>
<dbReference type="GO" id="GO:0005975">
    <property type="term" value="P:carbohydrate metabolic process"/>
    <property type="evidence" value="ECO:0007669"/>
    <property type="project" value="InterPro"/>
</dbReference>
<evidence type="ECO:0000256" key="4">
    <source>
        <dbReference type="SAM" id="Phobius"/>
    </source>
</evidence>
<dbReference type="InterPro" id="IPR037824">
    <property type="entry name" value="GH94N_2_NdvB"/>
</dbReference>
<dbReference type="Gene3D" id="1.50.10.10">
    <property type="match status" value="1"/>
</dbReference>
<organism evidence="8 9">
    <name type="scientific">Clostridium cavendishii DSM 21758</name>
    <dbReference type="NCBI Taxonomy" id="1121302"/>
    <lineage>
        <taxon>Bacteria</taxon>
        <taxon>Bacillati</taxon>
        <taxon>Bacillota</taxon>
        <taxon>Clostridia</taxon>
        <taxon>Eubacteriales</taxon>
        <taxon>Clostridiaceae</taxon>
        <taxon>Clostridium</taxon>
    </lineage>
</organism>
<dbReference type="PANTHER" id="PTHR37469:SF2">
    <property type="entry name" value="CELLOBIONIC ACID PHOSPHORYLASE"/>
    <property type="match status" value="1"/>
</dbReference>
<dbReference type="GO" id="GO:0016757">
    <property type="term" value="F:glycosyltransferase activity"/>
    <property type="evidence" value="ECO:0007669"/>
    <property type="project" value="UniProtKB-KW"/>
</dbReference>
<feature type="transmembrane region" description="Helical" evidence="4">
    <location>
        <begin position="403"/>
        <end position="427"/>
    </location>
</feature>
<feature type="transmembrane region" description="Helical" evidence="4">
    <location>
        <begin position="372"/>
        <end position="397"/>
    </location>
</feature>
<keyword evidence="9" id="KW-1185">Reference proteome</keyword>
<evidence type="ECO:0000256" key="1">
    <source>
        <dbReference type="ARBA" id="ARBA00022676"/>
    </source>
</evidence>
<dbReference type="InterPro" id="IPR011013">
    <property type="entry name" value="Gal_mutarotase_sf_dom"/>
</dbReference>
<keyword evidence="1" id="KW-0328">Glycosyltransferase</keyword>
<dbReference type="OrthoDB" id="9769991at2"/>
<dbReference type="STRING" id="1121302.SAMN02745163_03419"/>
<evidence type="ECO:0000313" key="9">
    <source>
        <dbReference type="Proteomes" id="UP000184310"/>
    </source>
</evidence>
<feature type="transmembrane region" description="Helical" evidence="4">
    <location>
        <begin position="793"/>
        <end position="814"/>
    </location>
</feature>
<dbReference type="SUPFAM" id="SSF74650">
    <property type="entry name" value="Galactose mutarotase-like"/>
    <property type="match status" value="2"/>
</dbReference>
<feature type="transmembrane region" description="Helical" evidence="4">
    <location>
        <begin position="770"/>
        <end position="787"/>
    </location>
</feature>
<dbReference type="InterPro" id="IPR052047">
    <property type="entry name" value="GH94_Enzymes"/>
</dbReference>
<dbReference type="PANTHER" id="PTHR37469">
    <property type="entry name" value="CELLOBIONIC ACID PHOSPHORYLASE-RELATED"/>
    <property type="match status" value="1"/>
</dbReference>
<evidence type="ECO:0000259" key="7">
    <source>
        <dbReference type="Pfam" id="PF17167"/>
    </source>
</evidence>
<dbReference type="InterPro" id="IPR037820">
    <property type="entry name" value="GH94N_NdvB"/>
</dbReference>
<feature type="coiled-coil region" evidence="3">
    <location>
        <begin position="1144"/>
        <end position="1191"/>
    </location>
</feature>
<accession>A0A1M6QIY7</accession>
<keyword evidence="4" id="KW-1133">Transmembrane helix</keyword>
<proteinExistence type="predicted"/>
<protein>
    <submittedName>
        <fullName evidence="8">Putative glucoamylase</fullName>
    </submittedName>
</protein>
<dbReference type="Pfam" id="PF06165">
    <property type="entry name" value="GH94_b-supersand"/>
    <property type="match status" value="2"/>
</dbReference>
<dbReference type="Pfam" id="PF17167">
    <property type="entry name" value="Glyco_hydro_94"/>
    <property type="match status" value="1"/>
</dbReference>
<dbReference type="EMBL" id="FQZB01000014">
    <property type="protein sequence ID" value="SHK20211.1"/>
    <property type="molecule type" value="Genomic_DNA"/>
</dbReference>
<dbReference type="CDD" id="cd11753">
    <property type="entry name" value="GH94N_ChvB_NdvB_2_like"/>
    <property type="match status" value="1"/>
</dbReference>